<feature type="repeat" description="WD" evidence="3">
    <location>
        <begin position="495"/>
        <end position="536"/>
    </location>
</feature>
<dbReference type="SUPFAM" id="SSF56112">
    <property type="entry name" value="Protein kinase-like (PK-like)"/>
    <property type="match status" value="1"/>
</dbReference>
<dbReference type="CDD" id="cd00200">
    <property type="entry name" value="WD40"/>
    <property type="match status" value="1"/>
</dbReference>
<dbReference type="AlphaFoldDB" id="A0A8J3IA01"/>
<dbReference type="RefSeq" id="WP_220202519.1">
    <property type="nucleotide sequence ID" value="NZ_BNJK01000001.1"/>
</dbReference>
<dbReference type="GO" id="GO:0004672">
    <property type="term" value="F:protein kinase activity"/>
    <property type="evidence" value="ECO:0007669"/>
    <property type="project" value="InterPro"/>
</dbReference>
<reference evidence="6" key="1">
    <citation type="submission" date="2020-10" db="EMBL/GenBank/DDBJ databases">
        <title>Taxonomic study of unclassified bacteria belonging to the class Ktedonobacteria.</title>
        <authorList>
            <person name="Yabe S."/>
            <person name="Wang C.M."/>
            <person name="Zheng Y."/>
            <person name="Sakai Y."/>
            <person name="Cavaletti L."/>
            <person name="Monciardini P."/>
            <person name="Donadio S."/>
        </authorList>
    </citation>
    <scope>NUCLEOTIDE SEQUENCE</scope>
    <source>
        <strain evidence="6">ID150040</strain>
    </source>
</reference>
<keyword evidence="4" id="KW-0812">Transmembrane</keyword>
<name>A0A8J3IA01_9CHLR</name>
<dbReference type="InterPro" id="IPR019775">
    <property type="entry name" value="WD40_repeat_CS"/>
</dbReference>
<feature type="repeat" description="WD" evidence="3">
    <location>
        <begin position="579"/>
        <end position="610"/>
    </location>
</feature>
<dbReference type="Gene3D" id="3.30.200.20">
    <property type="entry name" value="Phosphorylase Kinase, domain 1"/>
    <property type="match status" value="1"/>
</dbReference>
<keyword evidence="7" id="KW-1185">Reference proteome</keyword>
<feature type="repeat" description="WD" evidence="3">
    <location>
        <begin position="719"/>
        <end position="753"/>
    </location>
</feature>
<dbReference type="InterPro" id="IPR036322">
    <property type="entry name" value="WD40_repeat_dom_sf"/>
</dbReference>
<dbReference type="CDD" id="cd14014">
    <property type="entry name" value="STKc_PknB_like"/>
    <property type="match status" value="1"/>
</dbReference>
<feature type="repeat" description="WD" evidence="3">
    <location>
        <begin position="677"/>
        <end position="708"/>
    </location>
</feature>
<evidence type="ECO:0000313" key="6">
    <source>
        <dbReference type="EMBL" id="GHO91634.1"/>
    </source>
</evidence>
<dbReference type="GO" id="GO:0005524">
    <property type="term" value="F:ATP binding"/>
    <property type="evidence" value="ECO:0007669"/>
    <property type="project" value="InterPro"/>
</dbReference>
<dbReference type="PANTHER" id="PTHR19879:SF9">
    <property type="entry name" value="TRANSCRIPTION INITIATION FACTOR TFIID SUBUNIT 5"/>
    <property type="match status" value="1"/>
</dbReference>
<dbReference type="Gene3D" id="1.10.510.10">
    <property type="entry name" value="Transferase(Phosphotransferase) domain 1"/>
    <property type="match status" value="1"/>
</dbReference>
<keyword evidence="2" id="KW-0677">Repeat</keyword>
<dbReference type="SMART" id="SM00320">
    <property type="entry name" value="WD40"/>
    <property type="match status" value="7"/>
</dbReference>
<comment type="caution">
    <text evidence="6">The sequence shown here is derived from an EMBL/GenBank/DDBJ whole genome shotgun (WGS) entry which is preliminary data.</text>
</comment>
<dbReference type="InterPro" id="IPR015943">
    <property type="entry name" value="WD40/YVTN_repeat-like_dom_sf"/>
</dbReference>
<dbReference type="EMBL" id="BNJK01000001">
    <property type="protein sequence ID" value="GHO91634.1"/>
    <property type="molecule type" value="Genomic_DNA"/>
</dbReference>
<organism evidence="6 7">
    <name type="scientific">Reticulibacter mediterranei</name>
    <dbReference type="NCBI Taxonomy" id="2778369"/>
    <lineage>
        <taxon>Bacteria</taxon>
        <taxon>Bacillati</taxon>
        <taxon>Chloroflexota</taxon>
        <taxon>Ktedonobacteria</taxon>
        <taxon>Ktedonobacterales</taxon>
        <taxon>Reticulibacteraceae</taxon>
        <taxon>Reticulibacter</taxon>
    </lineage>
</organism>
<dbReference type="SUPFAM" id="SSF50978">
    <property type="entry name" value="WD40 repeat-like"/>
    <property type="match status" value="1"/>
</dbReference>
<evidence type="ECO:0000256" key="4">
    <source>
        <dbReference type="SAM" id="Phobius"/>
    </source>
</evidence>
<dbReference type="PRINTS" id="PR00320">
    <property type="entry name" value="GPROTEINBRPT"/>
</dbReference>
<dbReference type="InterPro" id="IPR020472">
    <property type="entry name" value="WD40_PAC1"/>
</dbReference>
<keyword evidence="4" id="KW-0472">Membrane</keyword>
<dbReference type="PROSITE" id="PS00678">
    <property type="entry name" value="WD_REPEATS_1"/>
    <property type="match status" value="1"/>
</dbReference>
<keyword evidence="1 3" id="KW-0853">WD repeat</keyword>
<dbReference type="InterPro" id="IPR008266">
    <property type="entry name" value="Tyr_kinase_AS"/>
</dbReference>
<dbReference type="InterPro" id="IPR001680">
    <property type="entry name" value="WD40_rpt"/>
</dbReference>
<dbReference type="Gene3D" id="2.130.10.10">
    <property type="entry name" value="YVTN repeat-like/Quinoprotein amine dehydrogenase"/>
    <property type="match status" value="2"/>
</dbReference>
<feature type="transmembrane region" description="Helical" evidence="4">
    <location>
        <begin position="399"/>
        <end position="419"/>
    </location>
</feature>
<sequence length="753" mass="82329">MGSENKKPDIVFQKGQQIGQYRVVGTLDQGRFSGAYLCQDIQQNKVTVEVLRPPLMSDLQESFHTQTKMLMMLEHPHILRLRDANVENHYPFLVTDYLPHLTLREVYPHGKTYTLNRVLPYIKQVASALQYAHERNIVHGDVRLENILLNRSNQILLWGFLIEAITQNREHLHYQKSGDKRDSITYTAPERIQGQTVPESDQYSLAIIIYELLCGVLPFTGSYIEIANQHMRTPPPSLRQKDPHISPKIEQIVQKALEKEPGARFSTIQEFIEALEQEQQQAKPKVATTRRTPPAQPTGVIAPADVKQQVARSSVAPTEVAPSPVPAPVYSNKPPVIQPVAQQPPPPVIRANTPPSTPVMMAAQTPMPQTPIPPIISTPIPVDSPPAPRRGGTTMSRRVFAAGLVGLAAVGGAGGWYLLSKRLTKAAPPTTTTSDDTPPATPTSVNNQNALIFAGHLAGVNSVVWSPDGKQIASASDDKFVQIFDATTGKRSVIYSGHTKEVATVAWSPNGEIMSSGGQDGTVQIWNAKTGKILFTYRGHKDRVNAVAWSKNSQRIVSGSEDKTVQVWSAVNGTVIFNFHQHTAGVLCVGWQPDNSSVASGSWDGTLRDWAIIQHGNHFDAGEQIFSYGGHGKGEVYGLAWSPDGGFIASAGADQTVQISNSIDGKPRPPFFTDHQSKQHVNPVRSVAWSPGGDFIASGDTDGNVYVWAVAGRKTTFIYRGHKKAVNSLAWSPDGKKIASASADNTVHVWQPR</sequence>
<dbReference type="PROSITE" id="PS50294">
    <property type="entry name" value="WD_REPEATS_REGION"/>
    <property type="match status" value="6"/>
</dbReference>
<dbReference type="InterPro" id="IPR011009">
    <property type="entry name" value="Kinase-like_dom_sf"/>
</dbReference>
<gene>
    <name evidence="6" type="ORF">KSF_016820</name>
</gene>
<dbReference type="Pfam" id="PF00400">
    <property type="entry name" value="WD40"/>
    <property type="match status" value="7"/>
</dbReference>
<evidence type="ECO:0000313" key="7">
    <source>
        <dbReference type="Proteomes" id="UP000597444"/>
    </source>
</evidence>
<accession>A0A8J3IA01</accession>
<proteinExistence type="predicted"/>
<dbReference type="Pfam" id="PF00069">
    <property type="entry name" value="Pkinase"/>
    <property type="match status" value="1"/>
</dbReference>
<dbReference type="InterPro" id="IPR000719">
    <property type="entry name" value="Prot_kinase_dom"/>
</dbReference>
<dbReference type="Proteomes" id="UP000597444">
    <property type="component" value="Unassembled WGS sequence"/>
</dbReference>
<evidence type="ECO:0000256" key="3">
    <source>
        <dbReference type="PROSITE-ProRule" id="PRU00221"/>
    </source>
</evidence>
<evidence type="ECO:0000256" key="1">
    <source>
        <dbReference type="ARBA" id="ARBA00022574"/>
    </source>
</evidence>
<evidence type="ECO:0000256" key="2">
    <source>
        <dbReference type="ARBA" id="ARBA00022737"/>
    </source>
</evidence>
<feature type="repeat" description="WD" evidence="3">
    <location>
        <begin position="453"/>
        <end position="494"/>
    </location>
</feature>
<evidence type="ECO:0000259" key="5">
    <source>
        <dbReference type="PROSITE" id="PS50011"/>
    </source>
</evidence>
<keyword evidence="4" id="KW-1133">Transmembrane helix</keyword>
<dbReference type="PANTHER" id="PTHR19879">
    <property type="entry name" value="TRANSCRIPTION INITIATION FACTOR TFIID"/>
    <property type="match status" value="1"/>
</dbReference>
<dbReference type="PROSITE" id="PS00109">
    <property type="entry name" value="PROTEIN_KINASE_TYR"/>
    <property type="match status" value="1"/>
</dbReference>
<protein>
    <recommendedName>
        <fullName evidence="5">Protein kinase domain-containing protein</fullName>
    </recommendedName>
</protein>
<dbReference type="PROSITE" id="PS50011">
    <property type="entry name" value="PROTEIN_KINASE_DOM"/>
    <property type="match status" value="1"/>
</dbReference>
<feature type="domain" description="Protein kinase" evidence="5">
    <location>
        <begin position="21"/>
        <end position="276"/>
    </location>
</feature>
<dbReference type="PROSITE" id="PS50082">
    <property type="entry name" value="WD_REPEATS_2"/>
    <property type="match status" value="6"/>
</dbReference>
<feature type="repeat" description="WD" evidence="3">
    <location>
        <begin position="537"/>
        <end position="578"/>
    </location>
</feature>